<evidence type="ECO:0000313" key="15">
    <source>
        <dbReference type="Proteomes" id="UP001157947"/>
    </source>
</evidence>
<dbReference type="Gene3D" id="3.10.580.10">
    <property type="entry name" value="CBS-domain"/>
    <property type="match status" value="1"/>
</dbReference>
<dbReference type="SUPFAM" id="SSF54631">
    <property type="entry name" value="CBS-domain pair"/>
    <property type="match status" value="1"/>
</dbReference>
<dbReference type="SUPFAM" id="SSF81891">
    <property type="entry name" value="Poly A polymerase C-terminal region-like"/>
    <property type="match status" value="1"/>
</dbReference>
<evidence type="ECO:0000256" key="2">
    <source>
        <dbReference type="ARBA" id="ARBA00007265"/>
    </source>
</evidence>
<dbReference type="Pfam" id="PF12627">
    <property type="entry name" value="PolyA_pol_RNAbd"/>
    <property type="match status" value="1"/>
</dbReference>
<name>A0AA45WNK1_9AQUI</name>
<dbReference type="InterPro" id="IPR046342">
    <property type="entry name" value="CBS_dom_sf"/>
</dbReference>
<dbReference type="Gene3D" id="3.30.460.10">
    <property type="entry name" value="Beta Polymerase, domain 2"/>
    <property type="match status" value="1"/>
</dbReference>
<dbReference type="PROSITE" id="PS51371">
    <property type="entry name" value="CBS"/>
    <property type="match status" value="1"/>
</dbReference>
<evidence type="ECO:0000256" key="11">
    <source>
        <dbReference type="PROSITE-ProRule" id="PRU00703"/>
    </source>
</evidence>
<dbReference type="InterPro" id="IPR032828">
    <property type="entry name" value="PolyA_RNA-bd"/>
</dbReference>
<dbReference type="Gene3D" id="3.90.1640.10">
    <property type="entry name" value="inorganic pyrophosphatase (n-terminal core)"/>
    <property type="match status" value="1"/>
</dbReference>
<dbReference type="CDD" id="cd05398">
    <property type="entry name" value="NT_ClassII-CCAase"/>
    <property type="match status" value="1"/>
</dbReference>
<evidence type="ECO:0000256" key="8">
    <source>
        <dbReference type="ARBA" id="ARBA00022741"/>
    </source>
</evidence>
<evidence type="ECO:0000256" key="6">
    <source>
        <dbReference type="ARBA" id="ARBA00022695"/>
    </source>
</evidence>
<dbReference type="GO" id="GO:0016779">
    <property type="term" value="F:nucleotidyltransferase activity"/>
    <property type="evidence" value="ECO:0007669"/>
    <property type="project" value="UniProtKB-KW"/>
</dbReference>
<dbReference type="SUPFAM" id="SSF81301">
    <property type="entry name" value="Nucleotidyltransferase"/>
    <property type="match status" value="1"/>
</dbReference>
<evidence type="ECO:0000256" key="5">
    <source>
        <dbReference type="ARBA" id="ARBA00022694"/>
    </source>
</evidence>
<dbReference type="PANTHER" id="PTHR47788:SF1">
    <property type="entry name" value="A-ADDING TRNA NUCLEOTIDYLTRANSFERASE"/>
    <property type="match status" value="1"/>
</dbReference>
<reference evidence="14" key="1">
    <citation type="submission" date="2017-05" db="EMBL/GenBank/DDBJ databases">
        <authorList>
            <person name="Varghese N."/>
            <person name="Submissions S."/>
        </authorList>
    </citation>
    <scope>NUCLEOTIDE SEQUENCE</scope>
    <source>
        <strain evidence="14">DSM 18763</strain>
    </source>
</reference>
<evidence type="ECO:0000259" key="13">
    <source>
        <dbReference type="PROSITE" id="PS51371"/>
    </source>
</evidence>
<proteinExistence type="inferred from homology"/>
<gene>
    <name evidence="14" type="ORF">SAMN06264868_11733</name>
</gene>
<organism evidence="14 15">
    <name type="scientific">Venenivibrio stagnispumantis</name>
    <dbReference type="NCBI Taxonomy" id="407998"/>
    <lineage>
        <taxon>Bacteria</taxon>
        <taxon>Pseudomonadati</taxon>
        <taxon>Aquificota</taxon>
        <taxon>Aquificia</taxon>
        <taxon>Aquificales</taxon>
        <taxon>Hydrogenothermaceae</taxon>
        <taxon>Venenivibrio</taxon>
    </lineage>
</organism>
<keyword evidence="10 12" id="KW-0694">RNA-binding</keyword>
<dbReference type="Gene3D" id="3.10.310.30">
    <property type="match status" value="1"/>
</dbReference>
<keyword evidence="6" id="KW-0548">Nucleotidyltransferase</keyword>
<comment type="cofactor">
    <cofactor evidence="1">
        <name>Mg(2+)</name>
        <dbReference type="ChEBI" id="CHEBI:18420"/>
    </cofactor>
</comment>
<dbReference type="Pfam" id="PF00571">
    <property type="entry name" value="CBS"/>
    <property type="match status" value="1"/>
</dbReference>
<dbReference type="RefSeq" id="WP_265134222.1">
    <property type="nucleotide sequence ID" value="NZ_FXTX01000017.1"/>
</dbReference>
<feature type="domain" description="CBS" evidence="13">
    <location>
        <begin position="338"/>
        <end position="394"/>
    </location>
</feature>
<sequence>MQLVLLQEGADLDALSSAYGLSLLYNAKIVLPNAYSETVRLTLNIFSDRFKNKIGHFDKNAEKIYLVDSHYVDNLNSKIYKKIEIYDHHPIDEYKKDIKYHIKNYGSATTIIVEKLKRKKVYIDNIDATILALGIYEDTGKFCYNLTTSQDLKMASYLLEKGANLKIISDILTNRLNSDKIQVFEKLLKNSYNLYLDNKTILIASAYISEYIPDISSAINLIEEFNNVDAVFILLQTKNKITIIGRSGNKEIDLSQILSIFGGGGHWSAASATIKTFSLNQLQDYLEFLLKKYLSDTKKLKDIAIPVEITTSLKHSDGIKILINQEGKYEGIVINNKFDDNLIVLNANISLWEAEKEISKYEQDIFPVLEKQKPVGIVSKKDILKALYKPILDKEKIFLAKKEKPKEKNVKDRLKHFLPEDIYKELKIIGKIAKENGYRVYLVGGIVRDFILSKKSLDIDIIVEGDIEKIIKDYVKNRKISVYFFKEFMTATLKLENGIKFDFATARKESYEYPGAYPKVEKATIFEDLYRRDFTINTLAIEITEDRFGTLIDFFDGLKDIKEKRIKVLHQTSFIEDPIRILRALRFAGRFGYKLEKNTEKLLKLAVEEKLLQKAPTGRINLELNLTFDEENVLYILNLMDEYKVLRQIFPNCFINLEREVIIAKISEAINIYKVLFDLKIEKNSNYLMALMYHLPFDVSYFVLKKYHFDKSIKHFKYIFDFIDKFKNLPEKNIEFFKFLKTIPVEILPFSAIYFNFFEKSIEILKKEKEFKNIISGEDLKNIGIKPSPIYKKILSEIFKLYLDGKISSKKDAVDYVKKYYNN</sequence>
<dbReference type="InterPro" id="IPR003156">
    <property type="entry name" value="DHHA1_dom"/>
</dbReference>
<dbReference type="EMBL" id="FXTX01000017">
    <property type="protein sequence ID" value="SMP18436.1"/>
    <property type="molecule type" value="Genomic_DNA"/>
</dbReference>
<dbReference type="GO" id="GO:0000049">
    <property type="term" value="F:tRNA binding"/>
    <property type="evidence" value="ECO:0007669"/>
    <property type="project" value="UniProtKB-KW"/>
</dbReference>
<keyword evidence="15" id="KW-1185">Reference proteome</keyword>
<dbReference type="SUPFAM" id="SSF64182">
    <property type="entry name" value="DHH phosphoesterases"/>
    <property type="match status" value="1"/>
</dbReference>
<evidence type="ECO:0000256" key="4">
    <source>
        <dbReference type="ARBA" id="ARBA00022679"/>
    </source>
</evidence>
<keyword evidence="3" id="KW-0820">tRNA-binding</keyword>
<evidence type="ECO:0000256" key="3">
    <source>
        <dbReference type="ARBA" id="ARBA00022555"/>
    </source>
</evidence>
<accession>A0AA45WNK1</accession>
<comment type="similarity">
    <text evidence="2 12">Belongs to the tRNA nucleotidyltransferase/poly(A) polymerase family.</text>
</comment>
<dbReference type="InterPro" id="IPR043519">
    <property type="entry name" value="NT_sf"/>
</dbReference>
<evidence type="ECO:0000256" key="12">
    <source>
        <dbReference type="RuleBase" id="RU003953"/>
    </source>
</evidence>
<dbReference type="Pfam" id="PF02272">
    <property type="entry name" value="DHHA1"/>
    <property type="match status" value="1"/>
</dbReference>
<dbReference type="InterPro" id="IPR038763">
    <property type="entry name" value="DHH_sf"/>
</dbReference>
<dbReference type="InterPro" id="IPR052390">
    <property type="entry name" value="tRNA_nt/polyA_polymerase"/>
</dbReference>
<dbReference type="Gene3D" id="1.10.3090.10">
    <property type="entry name" value="cca-adding enzyme, domain 2"/>
    <property type="match status" value="1"/>
</dbReference>
<comment type="caution">
    <text evidence="14">The sequence shown here is derived from an EMBL/GenBank/DDBJ whole genome shotgun (WGS) entry which is preliminary data.</text>
</comment>
<evidence type="ECO:0000256" key="10">
    <source>
        <dbReference type="ARBA" id="ARBA00022884"/>
    </source>
</evidence>
<dbReference type="AlphaFoldDB" id="A0AA45WNK1"/>
<keyword evidence="7" id="KW-0479">Metal-binding</keyword>
<evidence type="ECO:0000256" key="1">
    <source>
        <dbReference type="ARBA" id="ARBA00001946"/>
    </source>
</evidence>
<keyword evidence="11" id="KW-0129">CBS domain</keyword>
<dbReference type="GO" id="GO:0000166">
    <property type="term" value="F:nucleotide binding"/>
    <property type="evidence" value="ECO:0007669"/>
    <property type="project" value="UniProtKB-KW"/>
</dbReference>
<dbReference type="InterPro" id="IPR000644">
    <property type="entry name" value="CBS_dom"/>
</dbReference>
<dbReference type="Proteomes" id="UP001157947">
    <property type="component" value="Unassembled WGS sequence"/>
</dbReference>
<keyword evidence="9" id="KW-0460">Magnesium</keyword>
<keyword evidence="8" id="KW-0547">Nucleotide-binding</keyword>
<dbReference type="PANTHER" id="PTHR47788">
    <property type="entry name" value="POLYA POLYMERASE"/>
    <property type="match status" value="1"/>
</dbReference>
<keyword evidence="4 12" id="KW-0808">Transferase</keyword>
<keyword evidence="5" id="KW-0819">tRNA processing</keyword>
<dbReference type="SMART" id="SM00116">
    <property type="entry name" value="CBS"/>
    <property type="match status" value="1"/>
</dbReference>
<protein>
    <submittedName>
        <fullName evidence="14">tRNA nucleotidyltransferase (CCA-adding enzyme)</fullName>
    </submittedName>
</protein>
<evidence type="ECO:0000256" key="9">
    <source>
        <dbReference type="ARBA" id="ARBA00022842"/>
    </source>
</evidence>
<evidence type="ECO:0000256" key="7">
    <source>
        <dbReference type="ARBA" id="ARBA00022723"/>
    </source>
</evidence>
<dbReference type="GO" id="GO:0008033">
    <property type="term" value="P:tRNA processing"/>
    <property type="evidence" value="ECO:0007669"/>
    <property type="project" value="UniProtKB-KW"/>
</dbReference>
<dbReference type="InterPro" id="IPR002646">
    <property type="entry name" value="PolA_pol_head_dom"/>
</dbReference>
<dbReference type="GO" id="GO:0046872">
    <property type="term" value="F:metal ion binding"/>
    <property type="evidence" value="ECO:0007669"/>
    <property type="project" value="UniProtKB-KW"/>
</dbReference>
<evidence type="ECO:0000313" key="14">
    <source>
        <dbReference type="EMBL" id="SMP18436.1"/>
    </source>
</evidence>
<dbReference type="Pfam" id="PF01743">
    <property type="entry name" value="PolyA_pol"/>
    <property type="match status" value="1"/>
</dbReference>